<dbReference type="InterPro" id="IPR036390">
    <property type="entry name" value="WH_DNA-bd_sf"/>
</dbReference>
<dbReference type="GO" id="GO:0006357">
    <property type="term" value="P:regulation of transcription by RNA polymerase II"/>
    <property type="evidence" value="ECO:0007669"/>
    <property type="project" value="TreeGrafter"/>
</dbReference>
<accession>A0A3P8XAD0</accession>
<dbReference type="CDD" id="cd20029">
    <property type="entry name" value="FH_FOXM"/>
    <property type="match status" value="1"/>
</dbReference>
<comment type="function">
    <text evidence="10">Transcription factor regulating the expression of cell cycle genes essential for DNA replication and mitosis. Plays a role in the control of cell proliferation. Also plays a role in DNA break repair, participating in the DNA damage checkpoint response. Promotes transcription of PHB2.</text>
</comment>
<dbReference type="PROSITE" id="PS00657">
    <property type="entry name" value="FORK_HEAD_1"/>
    <property type="match status" value="1"/>
</dbReference>
<dbReference type="SMART" id="SM00339">
    <property type="entry name" value="FH"/>
    <property type="match status" value="1"/>
</dbReference>
<keyword evidence="2" id="KW-0227">DNA damage</keyword>
<keyword evidence="3" id="KW-0805">Transcription regulation</keyword>
<protein>
    <recommendedName>
        <fullName evidence="11">Forkhead box protein M1</fullName>
    </recommendedName>
</protein>
<name>A0A3P8XAD0_ESOLU</name>
<dbReference type="GO" id="GO:0006281">
    <property type="term" value="P:DNA repair"/>
    <property type="evidence" value="ECO:0007669"/>
    <property type="project" value="UniProtKB-KW"/>
</dbReference>
<dbReference type="GO" id="GO:0000086">
    <property type="term" value="P:G2/M transition of mitotic cell cycle"/>
    <property type="evidence" value="ECO:0007669"/>
    <property type="project" value="InterPro"/>
</dbReference>
<dbReference type="GO" id="GO:0042127">
    <property type="term" value="P:regulation of cell population proliferation"/>
    <property type="evidence" value="ECO:0007669"/>
    <property type="project" value="TreeGrafter"/>
</dbReference>
<dbReference type="InterPro" id="IPR001766">
    <property type="entry name" value="Fork_head_dom"/>
</dbReference>
<dbReference type="InterPro" id="IPR036388">
    <property type="entry name" value="WH-like_DNA-bd_sf"/>
</dbReference>
<dbReference type="InParanoid" id="A0A3P8XAD0"/>
<sequence>MRPSPRRPLILKRRKLPFQLNEPTLDGSIDEPDGLQRKEASKTLGGQCFPDGIRVMDHPTMPDTQVVVIPKTADLQSVIGALSAKGKECGPKGPTKFILLSGGTCIEDVSSSFCQTTNTEGQSSGRSNMALLTRPEKATTDQQGDTKALTTIKPLNRELDCCPLDDSLTNIQWLGRMTSDGLGSDADKNTASKENHDACQKIIQSSEQMEAPRVVKDPLSERPPYSYMAMIQFAINSKKNRRMTLKEIYTWIEDHFPYFRKVAKPGWKNSIRHNLSLHDMFIRETVQDGKISYWTIRPEANRCLTLDQVYKTECDPTSISPKSMQVFDQHQQKRVVPEVKKTSVHISERKMKPLLPRADSYLVPIHLPLNQSLFLSSSAHFPLSAPQQKASSTGGGKRVRIAPKVTRGVSTVPPNAPPIKEEQMCVSLTSVTPRAVLTDARREVRSSRRKQRLVLPSNEEPLLLLPDSTFFDSGLASDGSAFQDTREGELDPRPEHDSPCREHSFKTPIKSSHPASSTPSKPPTVPPWRVTPLGKERDSLLDFSPIRTPGPSVTPQRHEHTPFSFSSTPFKELPLFNSPRELLTSARSVSTAAPTGTYSPGTERPLGCSRELQVGGSFAANRSLTEGLVLDTMNDSLSKILVDISFSGMEDDDLGIGNISWSQLIPELK</sequence>
<feature type="region of interest" description="Disordered" evidence="13">
    <location>
        <begin position="475"/>
        <end position="564"/>
    </location>
</feature>
<dbReference type="PRINTS" id="PR00053">
    <property type="entry name" value="FORKHEAD"/>
</dbReference>
<dbReference type="InterPro" id="IPR030456">
    <property type="entry name" value="TF_fork_head_CS_2"/>
</dbReference>
<dbReference type="OMA" id="APKQEHR"/>
<dbReference type="PANTHER" id="PTHR46878">
    <property type="entry name" value="FORKHEAD BOX PROTEIN M1"/>
    <property type="match status" value="1"/>
</dbReference>
<keyword evidence="6" id="KW-0804">Transcription</keyword>
<evidence type="ECO:0000256" key="5">
    <source>
        <dbReference type="ARBA" id="ARBA00023159"/>
    </source>
</evidence>
<dbReference type="PROSITE" id="PS00658">
    <property type="entry name" value="FORK_HEAD_2"/>
    <property type="match status" value="1"/>
</dbReference>
<dbReference type="SUPFAM" id="SSF46785">
    <property type="entry name" value="Winged helix' DNA-binding domain"/>
    <property type="match status" value="1"/>
</dbReference>
<dbReference type="STRING" id="8010.ENSELUP00000000518"/>
<gene>
    <name evidence="15" type="primary">FOXM1</name>
</gene>
<dbReference type="Pfam" id="PF00250">
    <property type="entry name" value="Forkhead"/>
    <property type="match status" value="1"/>
</dbReference>
<comment type="subcellular location">
    <subcellularLocation>
        <location evidence="1 12">Nucleus</location>
    </subcellularLocation>
</comment>
<dbReference type="FunFam" id="1.10.10.10:FF:000245">
    <property type="entry name" value="forkhead box protein M1 isoform X2"/>
    <property type="match status" value="1"/>
</dbReference>
<dbReference type="Ensembl" id="ENSELUT00000018927.3">
    <property type="protein sequence ID" value="ENSELUP00000000518.2"/>
    <property type="gene ID" value="ENSELUG00000002105.3"/>
</dbReference>
<reference evidence="16" key="1">
    <citation type="journal article" date="2014" name="PLoS ONE">
        <title>The genome and linkage map of the northern pike (Esox lucius): conserved synteny revealed between the salmonid sister group and the Neoteleostei.</title>
        <authorList>
            <person name="Rondeau E.B."/>
            <person name="Minkley D.R."/>
            <person name="Leong J.S."/>
            <person name="Messmer A.M."/>
            <person name="Jantzen J.R."/>
            <person name="von Schalburg K.R."/>
            <person name="Lemon C."/>
            <person name="Bird N.H."/>
            <person name="Koop B.F."/>
        </authorList>
    </citation>
    <scope>NUCLEOTIDE SEQUENCE</scope>
</reference>
<reference evidence="15" key="3">
    <citation type="submission" date="2025-08" db="UniProtKB">
        <authorList>
            <consortium name="Ensembl"/>
        </authorList>
    </citation>
    <scope>IDENTIFICATION</scope>
</reference>
<reference evidence="15" key="2">
    <citation type="submission" date="2020-02" db="EMBL/GenBank/DDBJ databases">
        <title>Esox lucius (northern pike) genome, fEsoLuc1, primary haplotype.</title>
        <authorList>
            <person name="Myers G."/>
            <person name="Karagic N."/>
            <person name="Meyer A."/>
            <person name="Pippel M."/>
            <person name="Reichard M."/>
            <person name="Winkler S."/>
            <person name="Tracey A."/>
            <person name="Sims Y."/>
            <person name="Howe K."/>
            <person name="Rhie A."/>
            <person name="Formenti G."/>
            <person name="Durbin R."/>
            <person name="Fedrigo O."/>
            <person name="Jarvis E.D."/>
        </authorList>
    </citation>
    <scope>NUCLEOTIDE SEQUENCE [LARGE SCALE GENOMIC DNA]</scope>
</reference>
<dbReference type="AlphaFoldDB" id="A0A3P8XAD0"/>
<dbReference type="GO" id="GO:0000977">
    <property type="term" value="F:RNA polymerase II transcription regulatory region sequence-specific DNA binding"/>
    <property type="evidence" value="ECO:0007669"/>
    <property type="project" value="TreeGrafter"/>
</dbReference>
<evidence type="ECO:0000256" key="3">
    <source>
        <dbReference type="ARBA" id="ARBA00023015"/>
    </source>
</evidence>
<keyword evidence="9" id="KW-0131">Cell cycle</keyword>
<evidence type="ECO:0000256" key="9">
    <source>
        <dbReference type="ARBA" id="ARBA00023306"/>
    </source>
</evidence>
<dbReference type="InterPro" id="IPR042839">
    <property type="entry name" value="FOXM1"/>
</dbReference>
<evidence type="ECO:0000256" key="10">
    <source>
        <dbReference type="ARBA" id="ARBA00053415"/>
    </source>
</evidence>
<evidence type="ECO:0000259" key="14">
    <source>
        <dbReference type="PROSITE" id="PS50039"/>
    </source>
</evidence>
<keyword evidence="7" id="KW-0234">DNA repair</keyword>
<dbReference type="GeneTree" id="ENSGT00940000158804"/>
<evidence type="ECO:0000256" key="4">
    <source>
        <dbReference type="ARBA" id="ARBA00023125"/>
    </source>
</evidence>
<dbReference type="Bgee" id="ENSELUG00000002105">
    <property type="expression patterns" value="Expressed in ovary and 13 other cell types or tissues"/>
</dbReference>
<dbReference type="PANTHER" id="PTHR46878:SF1">
    <property type="entry name" value="FORKHEAD BOX PROTEIN M1"/>
    <property type="match status" value="1"/>
</dbReference>
<proteinExistence type="predicted"/>
<dbReference type="GO" id="GO:0005634">
    <property type="term" value="C:nucleus"/>
    <property type="evidence" value="ECO:0007669"/>
    <property type="project" value="UniProtKB-SubCell"/>
</dbReference>
<keyword evidence="5" id="KW-0010">Activator</keyword>
<dbReference type="InterPro" id="IPR018122">
    <property type="entry name" value="TF_fork_head_CS_1"/>
</dbReference>
<feature type="domain" description="Fork-head" evidence="14">
    <location>
        <begin position="222"/>
        <end position="300"/>
    </location>
</feature>
<evidence type="ECO:0000313" key="16">
    <source>
        <dbReference type="Proteomes" id="UP000265140"/>
    </source>
</evidence>
<dbReference type="GO" id="GO:0003700">
    <property type="term" value="F:DNA-binding transcription factor activity"/>
    <property type="evidence" value="ECO:0007669"/>
    <property type="project" value="InterPro"/>
</dbReference>
<evidence type="ECO:0000256" key="2">
    <source>
        <dbReference type="ARBA" id="ARBA00022763"/>
    </source>
</evidence>
<feature type="compositionally biased region" description="Polar residues" evidence="13">
    <location>
        <begin position="587"/>
        <end position="600"/>
    </location>
</feature>
<keyword evidence="16" id="KW-1185">Reference proteome</keyword>
<evidence type="ECO:0000256" key="8">
    <source>
        <dbReference type="ARBA" id="ARBA00023242"/>
    </source>
</evidence>
<evidence type="ECO:0000256" key="6">
    <source>
        <dbReference type="ARBA" id="ARBA00023163"/>
    </source>
</evidence>
<feature type="compositionally biased region" description="Low complexity" evidence="13">
    <location>
        <begin position="510"/>
        <end position="519"/>
    </location>
</feature>
<evidence type="ECO:0000313" key="15">
    <source>
        <dbReference type="Ensembl" id="ENSELUP00000000518.2"/>
    </source>
</evidence>
<dbReference type="InterPro" id="IPR047516">
    <property type="entry name" value="FH_FOXM1"/>
</dbReference>
<dbReference type="Proteomes" id="UP000265140">
    <property type="component" value="Chromosome 23"/>
</dbReference>
<keyword evidence="8 12" id="KW-0539">Nucleus</keyword>
<evidence type="ECO:0000256" key="1">
    <source>
        <dbReference type="ARBA" id="ARBA00004123"/>
    </source>
</evidence>
<evidence type="ECO:0000256" key="7">
    <source>
        <dbReference type="ARBA" id="ARBA00023204"/>
    </source>
</evidence>
<feature type="region of interest" description="Disordered" evidence="13">
    <location>
        <begin position="587"/>
        <end position="606"/>
    </location>
</feature>
<evidence type="ECO:0000256" key="12">
    <source>
        <dbReference type="PROSITE-ProRule" id="PRU00089"/>
    </source>
</evidence>
<evidence type="ECO:0000256" key="13">
    <source>
        <dbReference type="SAM" id="MobiDB-lite"/>
    </source>
</evidence>
<feature type="compositionally biased region" description="Basic and acidic residues" evidence="13">
    <location>
        <begin position="484"/>
        <end position="505"/>
    </location>
</feature>
<reference evidence="15" key="4">
    <citation type="submission" date="2025-09" db="UniProtKB">
        <authorList>
            <consortium name="Ensembl"/>
        </authorList>
    </citation>
    <scope>IDENTIFICATION</scope>
</reference>
<evidence type="ECO:0000256" key="11">
    <source>
        <dbReference type="ARBA" id="ARBA00072725"/>
    </source>
</evidence>
<dbReference type="Gene3D" id="1.10.10.10">
    <property type="entry name" value="Winged helix-like DNA-binding domain superfamily/Winged helix DNA-binding domain"/>
    <property type="match status" value="1"/>
</dbReference>
<organism evidence="15 16">
    <name type="scientific">Esox lucius</name>
    <name type="common">Northern pike</name>
    <dbReference type="NCBI Taxonomy" id="8010"/>
    <lineage>
        <taxon>Eukaryota</taxon>
        <taxon>Metazoa</taxon>
        <taxon>Chordata</taxon>
        <taxon>Craniata</taxon>
        <taxon>Vertebrata</taxon>
        <taxon>Euteleostomi</taxon>
        <taxon>Actinopterygii</taxon>
        <taxon>Neopterygii</taxon>
        <taxon>Teleostei</taxon>
        <taxon>Protacanthopterygii</taxon>
        <taxon>Esociformes</taxon>
        <taxon>Esocidae</taxon>
        <taxon>Esox</taxon>
    </lineage>
</organism>
<feature type="DNA-binding region" description="Fork-head" evidence="12">
    <location>
        <begin position="222"/>
        <end position="300"/>
    </location>
</feature>
<keyword evidence="4 12" id="KW-0238">DNA-binding</keyword>
<dbReference type="PROSITE" id="PS50039">
    <property type="entry name" value="FORK_HEAD_3"/>
    <property type="match status" value="1"/>
</dbReference>